<evidence type="ECO:0000313" key="2">
    <source>
        <dbReference type="Proteomes" id="UP000094067"/>
    </source>
</evidence>
<dbReference type="Proteomes" id="UP000094067">
    <property type="component" value="Unassembled WGS sequence"/>
</dbReference>
<dbReference type="RefSeq" id="WP_069153864.1">
    <property type="nucleotide sequence ID" value="NZ_MCGH01000003.1"/>
</dbReference>
<evidence type="ECO:0008006" key="3">
    <source>
        <dbReference type="Google" id="ProtNLM"/>
    </source>
</evidence>
<evidence type="ECO:0000313" key="1">
    <source>
        <dbReference type="EMBL" id="ODM03375.1"/>
    </source>
</evidence>
<dbReference type="InterPro" id="IPR008930">
    <property type="entry name" value="Terpenoid_cyclase/PrenylTrfase"/>
</dbReference>
<dbReference type="SUPFAM" id="SSF48239">
    <property type="entry name" value="Terpenoid cyclases/Protein prenyltransferases"/>
    <property type="match status" value="1"/>
</dbReference>
<sequence length="302" mass="34969">MNYNQARSFVYKNARPLDLARWKYLFEGGSKEDVLTALAAYQNEDGGFGHALEPDCWNPDSSPIQTWVATEIIKEVGLEEKDHPIIQGILQYLASGKDFDGHTWANTIASNNNVPHAPWWDYDPAAEASYNPTASLITFILKFADRESGLFILARTLVKEAYSYFKAHFPMESVGNVSCFVKLYEYLKENSADTLIDLTEFKALLQQQIRHVITYDTSIWATEYVCKPSILIGSKASDFYAENQEICAYECEFIENTQKPDGTWAITWSWEDYDYPEEWSISKNWWKSDWIIKYIRYLKTIR</sequence>
<dbReference type="PATRIC" id="fig|1432052.4.peg.4624"/>
<reference evidence="1 2" key="1">
    <citation type="submission" date="2016-07" db="EMBL/GenBank/DDBJ databases">
        <title>Characterization of isolates of Eisenbergiella tayi derived from blood cultures, using whole genome sequencing.</title>
        <authorList>
            <person name="Burdz T."/>
            <person name="Wiebe D."/>
            <person name="Huynh C."/>
            <person name="Bernard K."/>
        </authorList>
    </citation>
    <scope>NUCLEOTIDE SEQUENCE [LARGE SCALE GENOMIC DNA]</scope>
    <source>
        <strain evidence="1 2">NML 110608</strain>
    </source>
</reference>
<accession>A0A1E3A3M6</accession>
<organism evidence="1 2">
    <name type="scientific">Eisenbergiella tayi</name>
    <dbReference type="NCBI Taxonomy" id="1432052"/>
    <lineage>
        <taxon>Bacteria</taxon>
        <taxon>Bacillati</taxon>
        <taxon>Bacillota</taxon>
        <taxon>Clostridia</taxon>
        <taxon>Lachnospirales</taxon>
        <taxon>Lachnospiraceae</taxon>
        <taxon>Eisenbergiella</taxon>
    </lineage>
</organism>
<dbReference type="EMBL" id="MCGH01000003">
    <property type="protein sequence ID" value="ODM03375.1"/>
    <property type="molecule type" value="Genomic_DNA"/>
</dbReference>
<comment type="caution">
    <text evidence="1">The sequence shown here is derived from an EMBL/GenBank/DDBJ whole genome shotgun (WGS) entry which is preliminary data.</text>
</comment>
<gene>
    <name evidence="1" type="ORF">BEI61_04170</name>
</gene>
<proteinExistence type="predicted"/>
<protein>
    <recommendedName>
        <fullName evidence="3">Prenyltransferase and squalene oxidase repeat protein</fullName>
    </recommendedName>
</protein>
<name>A0A1E3A3M6_9FIRM</name>
<dbReference type="AlphaFoldDB" id="A0A1E3A3M6"/>